<dbReference type="KEGG" id="vg:80020039"/>
<evidence type="ECO:0000313" key="1">
    <source>
        <dbReference type="EMBL" id="UXE04780.1"/>
    </source>
</evidence>
<proteinExistence type="predicted"/>
<accession>A0A977PSE5</accession>
<dbReference type="Proteomes" id="UP001063033">
    <property type="component" value="Segment"/>
</dbReference>
<organism evidence="1 2">
    <name type="scientific">Arthrobacter phage Shambre1</name>
    <dbReference type="NCBI Taxonomy" id="2927284"/>
    <lineage>
        <taxon>Viruses</taxon>
        <taxon>Duplodnaviria</taxon>
        <taxon>Heunggongvirae</taxon>
        <taxon>Uroviricota</taxon>
        <taxon>Caudoviricetes</taxon>
        <taxon>Bismarckvirus</taxon>
        <taxon>Bismarckvirus shambre1</taxon>
    </lineage>
</organism>
<gene>
    <name evidence="1" type="primary">44</name>
    <name evidence="1" type="ORF">SEA_SHAMBRE1_44</name>
</gene>
<dbReference type="GeneID" id="80020039"/>
<reference evidence="1" key="1">
    <citation type="submission" date="2022-08" db="EMBL/GenBank/DDBJ databases">
        <authorList>
            <person name="Dojs M.A."/>
            <person name="Fleischacker C.L."/>
            <person name="Jackson S.M."/>
            <person name="Feiring S.B."/>
            <person name="Webb R.J."/>
            <person name="Schaefbauer A.B."/>
            <person name="Vigness C.A."/>
            <person name="Boyle B.L."/>
            <person name="Frank J.R."/>
            <person name="Fleischacker T.C."/>
            <person name="Ackerman S.B."/>
            <person name="Balish M.F."/>
            <person name="Garlena R.A."/>
            <person name="Russell D.A."/>
            <person name="Jacobs-Sera D."/>
            <person name="Hatfull G.F."/>
        </authorList>
    </citation>
    <scope>NUCLEOTIDE SEQUENCE</scope>
</reference>
<keyword evidence="2" id="KW-1185">Reference proteome</keyword>
<evidence type="ECO:0000313" key="2">
    <source>
        <dbReference type="Proteomes" id="UP001063033"/>
    </source>
</evidence>
<name>A0A977PSE5_9CAUD</name>
<protein>
    <submittedName>
        <fullName evidence="1">Uncharacterized protein</fullName>
    </submittedName>
</protein>
<dbReference type="RefSeq" id="YP_010755387.1">
    <property type="nucleotide sequence ID" value="NC_073469.1"/>
</dbReference>
<sequence>MTRKAPAAKEAPLENVKPKVGLRVRLAGEPGQWQVTAKAPHGADWWCSPVDDEARAARKLPPPLGSYRQASYRDMRPHNFKGEF</sequence>
<dbReference type="EMBL" id="OP297545">
    <property type="protein sequence ID" value="UXE04780.1"/>
    <property type="molecule type" value="Genomic_DNA"/>
</dbReference>